<dbReference type="STRING" id="1286528.NHE_0761"/>
<evidence type="ECO:0000256" key="5">
    <source>
        <dbReference type="ARBA" id="ARBA00023002"/>
    </source>
</evidence>
<evidence type="ECO:0000256" key="8">
    <source>
        <dbReference type="ARBA" id="ARBA00025211"/>
    </source>
</evidence>
<proteinExistence type="predicted"/>
<dbReference type="InterPro" id="IPR029061">
    <property type="entry name" value="THDP-binding"/>
</dbReference>
<dbReference type="FunFam" id="3.40.50.970:FF:000013">
    <property type="entry name" value="Pyruvate dehydrogenase E1 component subunit alpha"/>
    <property type="match status" value="1"/>
</dbReference>
<evidence type="ECO:0000256" key="10">
    <source>
        <dbReference type="RuleBase" id="RU361139"/>
    </source>
</evidence>
<evidence type="ECO:0000256" key="3">
    <source>
        <dbReference type="ARBA" id="ARBA00012281"/>
    </source>
</evidence>
<comment type="catalytic activity">
    <reaction evidence="9 10">
        <text>N(6)-[(R)-lipoyl]-L-lysyl-[protein] + pyruvate + H(+) = N(6)-[(R)-S(8)-acetyldihydrolipoyl]-L-lysyl-[protein] + CO2</text>
        <dbReference type="Rhea" id="RHEA:19189"/>
        <dbReference type="Rhea" id="RHEA-COMP:10474"/>
        <dbReference type="Rhea" id="RHEA-COMP:10478"/>
        <dbReference type="ChEBI" id="CHEBI:15361"/>
        <dbReference type="ChEBI" id="CHEBI:15378"/>
        <dbReference type="ChEBI" id="CHEBI:16526"/>
        <dbReference type="ChEBI" id="CHEBI:83099"/>
        <dbReference type="ChEBI" id="CHEBI:83111"/>
        <dbReference type="EC" id="1.2.4.1"/>
    </reaction>
</comment>
<dbReference type="GO" id="GO:0004739">
    <property type="term" value="F:pyruvate dehydrogenase (acetyl-transferring) activity"/>
    <property type="evidence" value="ECO:0007669"/>
    <property type="project" value="UniProtKB-UniRule"/>
</dbReference>
<feature type="domain" description="Dehydrogenase E1 component" evidence="11">
    <location>
        <begin position="15"/>
        <end position="309"/>
    </location>
</feature>
<dbReference type="RefSeq" id="WP_038560015.1">
    <property type="nucleotide sequence ID" value="NZ_CP007481.1"/>
</dbReference>
<evidence type="ECO:0000313" key="12">
    <source>
        <dbReference type="EMBL" id="AHX11693.1"/>
    </source>
</evidence>
<dbReference type="OrthoDB" id="9766715at2"/>
<keyword evidence="5 10" id="KW-0560">Oxidoreductase</keyword>
<dbReference type="CDD" id="cd02000">
    <property type="entry name" value="TPP_E1_PDC_ADC_BCADC"/>
    <property type="match status" value="1"/>
</dbReference>
<dbReference type="EMBL" id="CP007481">
    <property type="protein sequence ID" value="AHX11693.1"/>
    <property type="molecule type" value="Genomic_DNA"/>
</dbReference>
<evidence type="ECO:0000256" key="9">
    <source>
        <dbReference type="ARBA" id="ARBA00051231"/>
    </source>
</evidence>
<evidence type="ECO:0000256" key="7">
    <source>
        <dbReference type="ARBA" id="ARBA00023317"/>
    </source>
</evidence>
<name>X5H4Q6_9RICK</name>
<keyword evidence="13" id="KW-1185">Reference proteome</keyword>
<evidence type="ECO:0000256" key="1">
    <source>
        <dbReference type="ARBA" id="ARBA00001964"/>
    </source>
</evidence>
<dbReference type="Proteomes" id="UP000023755">
    <property type="component" value="Chromosome"/>
</dbReference>
<dbReference type="AlphaFoldDB" id="X5H4Q6"/>
<comment type="cofactor">
    <cofactor evidence="1 10">
        <name>thiamine diphosphate</name>
        <dbReference type="ChEBI" id="CHEBI:58937"/>
    </cofactor>
</comment>
<comment type="function">
    <text evidence="8">The pyruvate dehydrogenase complex catalyzes the overall conversion of pyruvate to acetyl-CoA and CO(2). It contains multiple copies of three enzymatic components: pyruvate dehydrogenase (E1), dihydrolipoamide acetyltransferase (E2) and lipoamide dehydrogenase (E3).</text>
</comment>
<evidence type="ECO:0000313" key="13">
    <source>
        <dbReference type="Proteomes" id="UP000023755"/>
    </source>
</evidence>
<evidence type="ECO:0000256" key="4">
    <source>
        <dbReference type="ARBA" id="ARBA00014159"/>
    </source>
</evidence>
<dbReference type="InterPro" id="IPR017597">
    <property type="entry name" value="Pyrv_DH_E1_asu_subgrp-y"/>
</dbReference>
<evidence type="ECO:0000256" key="6">
    <source>
        <dbReference type="ARBA" id="ARBA00023052"/>
    </source>
</evidence>
<evidence type="ECO:0000256" key="2">
    <source>
        <dbReference type="ARBA" id="ARBA00011870"/>
    </source>
</evidence>
<dbReference type="InterPro" id="IPR050642">
    <property type="entry name" value="PDH_E1_Alpha_Subunit"/>
</dbReference>
<protein>
    <recommendedName>
        <fullName evidence="4 10">Pyruvate dehydrogenase E1 component subunit alpha</fullName>
        <ecNumber evidence="3 10">1.2.4.1</ecNumber>
    </recommendedName>
</protein>
<sequence>MSSCAASDLISMYEKMLFIRRFEERAGQLYGMGEVGGFCHLYIGQEAVAVGVEYCLTEEDSVITSYRDHGVMIARGSPPEVIMSELLGRASGCSGGKGGSMHVFDVNRNFFGGHGIVGAQVSLGTGMALACKYRGSDSVSVVYFGDGAANQGQVYESFNMAVLWNLPVLYAIENNMYSMGSAVGDVSATALLSCRGRSFDIPGYSVDGMDLMEVVRVTKDALAHIRSGCGPAIVEYNTYRFRGHSMSDPATYRSKDEVAAYKKRDPIEALEKQLLDSGNIAPAAIAEIRENVKRRVAECVTYAQSSAFPDSASVFTNVYCL</sequence>
<organism evidence="12 13">
    <name type="scientific">Neorickettsia helminthoeca str. Oregon</name>
    <dbReference type="NCBI Taxonomy" id="1286528"/>
    <lineage>
        <taxon>Bacteria</taxon>
        <taxon>Pseudomonadati</taxon>
        <taxon>Pseudomonadota</taxon>
        <taxon>Alphaproteobacteria</taxon>
        <taxon>Rickettsiales</taxon>
        <taxon>Anaplasmataceae</taxon>
        <taxon>Neorickettsia</taxon>
    </lineage>
</organism>
<dbReference type="InterPro" id="IPR001017">
    <property type="entry name" value="DH_E1"/>
</dbReference>
<dbReference type="PANTHER" id="PTHR11516">
    <property type="entry name" value="PYRUVATE DEHYDROGENASE E1 COMPONENT, ALPHA SUBUNIT BACTERIAL AND ORGANELLAR"/>
    <property type="match status" value="1"/>
</dbReference>
<comment type="subunit">
    <text evidence="2 10">Heterodimer of an alpha and a beta chain.</text>
</comment>
<accession>X5H4Q6</accession>
<dbReference type="PANTHER" id="PTHR11516:SF60">
    <property type="entry name" value="PYRUVATE DEHYDROGENASE E1 COMPONENT SUBUNIT ALPHA"/>
    <property type="match status" value="1"/>
</dbReference>
<gene>
    <name evidence="10 12" type="primary">pdhA</name>
    <name evidence="12" type="ORF">NHE_0761</name>
</gene>
<dbReference type="NCBIfam" id="TIGR03182">
    <property type="entry name" value="PDH_E1_alph_y"/>
    <property type="match status" value="1"/>
</dbReference>
<dbReference type="GO" id="GO:0006086">
    <property type="term" value="P:pyruvate decarboxylation to acetyl-CoA"/>
    <property type="evidence" value="ECO:0007669"/>
    <property type="project" value="InterPro"/>
</dbReference>
<dbReference type="SUPFAM" id="SSF52518">
    <property type="entry name" value="Thiamin diphosphate-binding fold (THDP-binding)"/>
    <property type="match status" value="1"/>
</dbReference>
<keyword evidence="6 10" id="KW-0786">Thiamine pyrophosphate</keyword>
<dbReference type="HOGENOM" id="CLU_029393_5_0_5"/>
<reference evidence="12 13" key="1">
    <citation type="submission" date="2014-03" db="EMBL/GenBank/DDBJ databases">
        <title>Sequencing and Comparison of Genomes and Transcriptome Profiles of Human Ehrlichiosis Agents.</title>
        <authorList>
            <person name="Lin M."/>
            <person name="Daugherty S.C."/>
            <person name="Nagaraj S."/>
            <person name="Cheng Z."/>
            <person name="Xiong Q."/>
            <person name="Lin F.-Y."/>
            <person name="Sengamalay N."/>
            <person name="Ott S."/>
            <person name="Godinez A."/>
            <person name="Tallon L.J."/>
            <person name="Sadzewicz L."/>
            <person name="Fraser C.M."/>
            <person name="Dunning Hotopp J.C."/>
            <person name="Rikihisa Y."/>
        </authorList>
    </citation>
    <scope>NUCLEOTIDE SEQUENCE [LARGE SCALE GENOMIC DNA]</scope>
    <source>
        <strain evidence="12 13">Oregon</strain>
    </source>
</reference>
<dbReference type="Gene3D" id="3.40.50.970">
    <property type="match status" value="1"/>
</dbReference>
<dbReference type="KEGG" id="nhm:NHE_0761"/>
<keyword evidence="7 10" id="KW-0670">Pyruvate</keyword>
<evidence type="ECO:0000259" key="11">
    <source>
        <dbReference type="Pfam" id="PF00676"/>
    </source>
</evidence>
<dbReference type="EC" id="1.2.4.1" evidence="3 10"/>
<dbReference type="Pfam" id="PF00676">
    <property type="entry name" value="E1_dh"/>
    <property type="match status" value="1"/>
</dbReference>